<keyword evidence="3" id="KW-1185">Reference proteome</keyword>
<feature type="chain" id="PRO_5046698932" description="Secreted protein" evidence="1">
    <location>
        <begin position="23"/>
        <end position="89"/>
    </location>
</feature>
<organism evidence="2 3">
    <name type="scientific">Paractinoplanes lichenicola</name>
    <dbReference type="NCBI Taxonomy" id="2802976"/>
    <lineage>
        <taxon>Bacteria</taxon>
        <taxon>Bacillati</taxon>
        <taxon>Actinomycetota</taxon>
        <taxon>Actinomycetes</taxon>
        <taxon>Micromonosporales</taxon>
        <taxon>Micromonosporaceae</taxon>
        <taxon>Paractinoplanes</taxon>
    </lineage>
</organism>
<reference evidence="2 3" key="1">
    <citation type="submission" date="2021-01" db="EMBL/GenBank/DDBJ databases">
        <title>Actinoplanes sp. nov. LDG1-01 isolated from lichen.</title>
        <authorList>
            <person name="Saeng-In P."/>
            <person name="Phongsopitanun W."/>
            <person name="Kanchanasin P."/>
            <person name="Yuki M."/>
            <person name="Kudo T."/>
            <person name="Ohkuma M."/>
            <person name="Tanasupawat S."/>
        </authorList>
    </citation>
    <scope>NUCLEOTIDE SEQUENCE [LARGE SCALE GENOMIC DNA]</scope>
    <source>
        <strain evidence="2 3">LDG1-01</strain>
    </source>
</reference>
<protein>
    <recommendedName>
        <fullName evidence="4">Secreted protein</fullName>
    </recommendedName>
</protein>
<dbReference type="EMBL" id="JAENHO010000001">
    <property type="protein sequence ID" value="MBL7252961.1"/>
    <property type="molecule type" value="Genomic_DNA"/>
</dbReference>
<feature type="signal peptide" evidence="1">
    <location>
        <begin position="1"/>
        <end position="22"/>
    </location>
</feature>
<name>A0ABS1VHN3_9ACTN</name>
<sequence>MGTIAITGSLSAVALTAAPAQADPCGANSWVQGNDRYVGYRNCGSSTVRLRAVVGGNPSPSCVPVAGGSSALLGRFADGAPLSWSVQPC</sequence>
<dbReference type="RefSeq" id="WP_202989304.1">
    <property type="nucleotide sequence ID" value="NZ_JAENHO010000001.1"/>
</dbReference>
<dbReference type="Proteomes" id="UP000598996">
    <property type="component" value="Unassembled WGS sequence"/>
</dbReference>
<evidence type="ECO:0008006" key="4">
    <source>
        <dbReference type="Google" id="ProtNLM"/>
    </source>
</evidence>
<evidence type="ECO:0000313" key="3">
    <source>
        <dbReference type="Proteomes" id="UP000598996"/>
    </source>
</evidence>
<evidence type="ECO:0000313" key="2">
    <source>
        <dbReference type="EMBL" id="MBL7252961.1"/>
    </source>
</evidence>
<keyword evidence="1" id="KW-0732">Signal</keyword>
<comment type="caution">
    <text evidence="2">The sequence shown here is derived from an EMBL/GenBank/DDBJ whole genome shotgun (WGS) entry which is preliminary data.</text>
</comment>
<gene>
    <name evidence="2" type="ORF">JKJ07_01415</name>
</gene>
<proteinExistence type="predicted"/>
<accession>A0ABS1VHN3</accession>
<evidence type="ECO:0000256" key="1">
    <source>
        <dbReference type="SAM" id="SignalP"/>
    </source>
</evidence>